<evidence type="ECO:0000256" key="6">
    <source>
        <dbReference type="ARBA" id="ARBA00022679"/>
    </source>
</evidence>
<evidence type="ECO:0000256" key="11">
    <source>
        <dbReference type="ARBA" id="ARBA00023212"/>
    </source>
</evidence>
<evidence type="ECO:0000313" key="17">
    <source>
        <dbReference type="EMBL" id="CAE5965727.1"/>
    </source>
</evidence>
<name>A0A8S1ZRQ3_ARAAE</name>
<dbReference type="GO" id="GO:0016020">
    <property type="term" value="C:membrane"/>
    <property type="evidence" value="ECO:0007669"/>
    <property type="project" value="UniProtKB-SubCell"/>
</dbReference>
<keyword evidence="18" id="KW-1185">Reference proteome</keyword>
<dbReference type="GO" id="GO:0005874">
    <property type="term" value="C:microtubule"/>
    <property type="evidence" value="ECO:0007669"/>
    <property type="project" value="UniProtKB-KW"/>
</dbReference>
<comment type="subcellular location">
    <subcellularLocation>
        <location evidence="2">Cytoplasm</location>
        <location evidence="2">Cytoskeleton</location>
    </subcellularLocation>
    <subcellularLocation>
        <location evidence="1">Membrane</location>
        <topology evidence="1">Single-pass membrane protein</topology>
    </subcellularLocation>
</comment>
<dbReference type="InterPro" id="IPR044845">
    <property type="entry name" value="HPAT/SRGT1-like"/>
</dbReference>
<keyword evidence="10 13" id="KW-0472">Membrane</keyword>
<sequence length="1151" mass="130408">MRWDLITAIVAALVVSGLADESGQRAPYRIHTLFSVECQNYFDWQTVGLMHSFLKSGQPGPITRLLSCTDDQKKNYRGMNLAPTFEVPSWSRHPKTGDWYPAINKPVGVLYWLQHSEDAKHVDWVVILDADMIIRGPIIPWQLGAERGRPFAAHYGYLVGCDNLLVRLHTKHPELCDKVGGLLAMHIDDLRVLAPLWLSKTEDVRQDTAHWSTNLTGDIYGKGWISEMYGYSFGAAEAGLKHKINDDLMIYPGYVPREGVEPILMHYGLPFSIGNWSFTKLDHHEDNIVYDCNRLFPEPPYPREVKIMEPDPYKRRGLILSLECMNTLNEGLILRHAENGCPKPKWTKYLSFLKSKTFMELTKPKLLAPGSVHILPDQHEPPPINEFKGTYPKIHTLFSTECTTYFDWQTVGFMHSFRQSGQPGNITRLLSCTDEALKDYKGHDLAPTHYVPSMSRHPLTGDWYPAINKPAAVVHWLHHTNIDAEYVVILDADMILRGPITPWEFKAARGRPVSTPYDYLIGCDNDLARLHTRNPEACDKVGGVIIMHIEDLRKFAMYWLLKTQEVRADKEHYGKEFTGDIYESGWISEMYGYSFGAAELNLRHIINKEILIYPGYVPEPGADYRVFHYGLEFKVGNWSFDKANWRNTDLINKCWAKFPDPPSPSAVHQTDNDLRQRDLLSIECGQKLNEALFLHHKRRNCPEPGSESTEKMSVSRKVGNIETKQTQGSDDTKESSGSSESEGRFSTLKLWVIALWLISGVGFLVVMLLVFSTRRGRGTTRGKGYRNKRRTSSCTKRMGESACLMQPFSYAAPQGDSLGALGQSVSFGRFMSEKLDWEKWSAFSTHNPYVAEAERYSKPGSVAQKKAFFEAHYKKLAAARKAAAEEALLLQQQIPKPQPVQEEDFNGGGNKDWLVSIPDLETSRGSLDDSAEMKLLAGEEGVFRGNRQSDEKENCGLAESEINAKVSSTGGEHVDEEKPILMKKSKDSQQSKSSTKSRVSKYNSSERTPSQKSSNKSSSYTFTPAKEFNRLVSIIRKIDGSRASSKPTKDCKTPLRTPSSNKVSAKGIADDSLSTPLSSNRRSRKMEFPPCRKLEEKFKAMEPQNQKAEERSVEKEESKLRQRLCFKAKPLPNFYKQRPKSTDQTKKALLQ</sequence>
<keyword evidence="8" id="KW-0493">Microtubule</keyword>
<evidence type="ECO:0000256" key="1">
    <source>
        <dbReference type="ARBA" id="ARBA00004167"/>
    </source>
</evidence>
<feature type="region of interest" description="Disordered" evidence="12">
    <location>
        <begin position="942"/>
        <end position="1022"/>
    </location>
</feature>
<keyword evidence="9 13" id="KW-1133">Transmembrane helix</keyword>
<gene>
    <name evidence="17" type="ORF">AARE701A_LOCUS6035</name>
</gene>
<evidence type="ECO:0000256" key="12">
    <source>
        <dbReference type="SAM" id="MobiDB-lite"/>
    </source>
</evidence>
<keyword evidence="4" id="KW-0963">Cytoplasm</keyword>
<feature type="domain" description="Hydroxyproline O-arabinosyltransferase-like" evidence="16">
    <location>
        <begin position="395"/>
        <end position="651"/>
    </location>
</feature>
<feature type="compositionally biased region" description="Low complexity" evidence="12">
    <location>
        <begin position="990"/>
        <end position="1001"/>
    </location>
</feature>
<feature type="compositionally biased region" description="Basic and acidic residues" evidence="12">
    <location>
        <begin position="1085"/>
        <end position="1100"/>
    </location>
</feature>
<accession>A0A8S1ZRQ3</accession>
<reference evidence="17" key="1">
    <citation type="submission" date="2021-01" db="EMBL/GenBank/DDBJ databases">
        <authorList>
            <person name="Bezrukov I."/>
        </authorList>
    </citation>
    <scope>NUCLEOTIDE SEQUENCE</scope>
</reference>
<feature type="domain" description="TPX2 C-terminal" evidence="15">
    <location>
        <begin position="1092"/>
        <end position="1143"/>
    </location>
</feature>
<evidence type="ECO:0000256" key="7">
    <source>
        <dbReference type="ARBA" id="ARBA00022692"/>
    </source>
</evidence>
<evidence type="ECO:0008006" key="19">
    <source>
        <dbReference type="Google" id="ProtNLM"/>
    </source>
</evidence>
<evidence type="ECO:0000259" key="16">
    <source>
        <dbReference type="Pfam" id="PF23452"/>
    </source>
</evidence>
<feature type="signal peptide" evidence="14">
    <location>
        <begin position="1"/>
        <end position="19"/>
    </location>
</feature>
<dbReference type="GO" id="GO:0016757">
    <property type="term" value="F:glycosyltransferase activity"/>
    <property type="evidence" value="ECO:0007669"/>
    <property type="project" value="UniProtKB-KW"/>
</dbReference>
<evidence type="ECO:0000313" key="18">
    <source>
        <dbReference type="Proteomes" id="UP000682877"/>
    </source>
</evidence>
<evidence type="ECO:0000256" key="9">
    <source>
        <dbReference type="ARBA" id="ARBA00022989"/>
    </source>
</evidence>
<dbReference type="InterPro" id="IPR027329">
    <property type="entry name" value="TPX2_C"/>
</dbReference>
<protein>
    <recommendedName>
        <fullName evidence="19">TPX2 C-terminal domain-containing protein</fullName>
    </recommendedName>
</protein>
<dbReference type="Pfam" id="PF06886">
    <property type="entry name" value="TPX2"/>
    <property type="match status" value="1"/>
</dbReference>
<feature type="domain" description="Hydroxyproline O-arabinosyltransferase-like" evidence="16">
    <location>
        <begin position="31"/>
        <end position="267"/>
    </location>
</feature>
<keyword evidence="5" id="KW-0328">Glycosyltransferase</keyword>
<keyword evidence="7 13" id="KW-0812">Transmembrane</keyword>
<evidence type="ECO:0000256" key="4">
    <source>
        <dbReference type="ARBA" id="ARBA00022490"/>
    </source>
</evidence>
<feature type="region of interest" description="Disordered" evidence="12">
    <location>
        <begin position="699"/>
        <end position="741"/>
    </location>
</feature>
<keyword evidence="6" id="KW-0808">Transferase</keyword>
<dbReference type="EMBL" id="LR999453">
    <property type="protein sequence ID" value="CAE5965727.1"/>
    <property type="molecule type" value="Genomic_DNA"/>
</dbReference>
<evidence type="ECO:0000256" key="5">
    <source>
        <dbReference type="ARBA" id="ARBA00022676"/>
    </source>
</evidence>
<evidence type="ECO:0000256" key="8">
    <source>
        <dbReference type="ARBA" id="ARBA00022701"/>
    </source>
</evidence>
<feature type="compositionally biased region" description="Basic and acidic residues" evidence="12">
    <location>
        <begin position="972"/>
        <end position="989"/>
    </location>
</feature>
<keyword evidence="14" id="KW-0732">Signal</keyword>
<proteinExistence type="inferred from homology"/>
<feature type="compositionally biased region" description="Basic and acidic residues" evidence="12">
    <location>
        <begin position="1140"/>
        <end position="1151"/>
    </location>
</feature>
<feature type="transmembrane region" description="Helical" evidence="13">
    <location>
        <begin position="750"/>
        <end position="771"/>
    </location>
</feature>
<feature type="chain" id="PRO_5035814523" description="TPX2 C-terminal domain-containing protein" evidence="14">
    <location>
        <begin position="20"/>
        <end position="1151"/>
    </location>
</feature>
<evidence type="ECO:0000259" key="15">
    <source>
        <dbReference type="Pfam" id="PF06886"/>
    </source>
</evidence>
<organism evidence="17 18">
    <name type="scientific">Arabidopsis arenosa</name>
    <name type="common">Sand rock-cress</name>
    <name type="synonym">Cardaminopsis arenosa</name>
    <dbReference type="NCBI Taxonomy" id="38785"/>
    <lineage>
        <taxon>Eukaryota</taxon>
        <taxon>Viridiplantae</taxon>
        <taxon>Streptophyta</taxon>
        <taxon>Embryophyta</taxon>
        <taxon>Tracheophyta</taxon>
        <taxon>Spermatophyta</taxon>
        <taxon>Magnoliopsida</taxon>
        <taxon>eudicotyledons</taxon>
        <taxon>Gunneridae</taxon>
        <taxon>Pentapetalae</taxon>
        <taxon>rosids</taxon>
        <taxon>malvids</taxon>
        <taxon>Brassicales</taxon>
        <taxon>Brassicaceae</taxon>
        <taxon>Camelineae</taxon>
        <taxon>Arabidopsis</taxon>
    </lineage>
</organism>
<dbReference type="AlphaFoldDB" id="A0A8S1ZRQ3"/>
<dbReference type="PANTHER" id="PTHR31485:SF7">
    <property type="entry name" value="PEPTIDYL SERINE ALPHA-GALACTOSYLTRANSFERASE"/>
    <property type="match status" value="1"/>
</dbReference>
<comment type="similarity">
    <text evidence="3">Belongs to the TPX2 family.</text>
</comment>
<dbReference type="Proteomes" id="UP000682877">
    <property type="component" value="Chromosome 3"/>
</dbReference>
<feature type="compositionally biased region" description="Low complexity" evidence="12">
    <location>
        <begin position="1010"/>
        <end position="1019"/>
    </location>
</feature>
<dbReference type="Pfam" id="PF23452">
    <property type="entry name" value="HPAT"/>
    <property type="match status" value="2"/>
</dbReference>
<evidence type="ECO:0000256" key="3">
    <source>
        <dbReference type="ARBA" id="ARBA00005885"/>
    </source>
</evidence>
<evidence type="ECO:0000256" key="14">
    <source>
        <dbReference type="SAM" id="SignalP"/>
    </source>
</evidence>
<dbReference type="InterPro" id="IPR056508">
    <property type="entry name" value="HPAT-like"/>
</dbReference>
<dbReference type="PANTHER" id="PTHR31485">
    <property type="entry name" value="PEPTIDYL SERINE ALPHA-GALACTOSYLTRANSFERASE"/>
    <property type="match status" value="1"/>
</dbReference>
<keyword evidence="11" id="KW-0206">Cytoskeleton</keyword>
<evidence type="ECO:0000256" key="2">
    <source>
        <dbReference type="ARBA" id="ARBA00004245"/>
    </source>
</evidence>
<feature type="compositionally biased region" description="Basic and acidic residues" evidence="12">
    <location>
        <begin position="1107"/>
        <end position="1120"/>
    </location>
</feature>
<evidence type="ECO:0000256" key="10">
    <source>
        <dbReference type="ARBA" id="ARBA00023136"/>
    </source>
</evidence>
<evidence type="ECO:0000256" key="13">
    <source>
        <dbReference type="SAM" id="Phobius"/>
    </source>
</evidence>
<feature type="region of interest" description="Disordered" evidence="12">
    <location>
        <begin position="1037"/>
        <end position="1151"/>
    </location>
</feature>